<evidence type="ECO:0000313" key="1">
    <source>
        <dbReference type="EMBL" id="VDP45297.1"/>
    </source>
</evidence>
<reference evidence="1 2" key="2">
    <citation type="submission" date="2018-11" db="EMBL/GenBank/DDBJ databases">
        <authorList>
            <consortium name="Pathogen Informatics"/>
        </authorList>
    </citation>
    <scope>NUCLEOTIDE SEQUENCE [LARGE SCALE GENOMIC DNA]</scope>
</reference>
<accession>A0A183J886</accession>
<dbReference type="WBParaSite" id="SBAD_0001248801-mRNA-1">
    <property type="protein sequence ID" value="SBAD_0001248801-mRNA-1"/>
    <property type="gene ID" value="SBAD_0001248801"/>
</dbReference>
<protein>
    <submittedName>
        <fullName evidence="1 3">Uncharacterized protein</fullName>
    </submittedName>
</protein>
<sequence length="31" mass="3141">MSSCSTGHGSYAANAGAVFGVFIRYSSARDA</sequence>
<dbReference type="AlphaFoldDB" id="A0A183J886"/>
<keyword evidence="2" id="KW-1185">Reference proteome</keyword>
<organism evidence="3">
    <name type="scientific">Soboliphyme baturini</name>
    <dbReference type="NCBI Taxonomy" id="241478"/>
    <lineage>
        <taxon>Eukaryota</taxon>
        <taxon>Metazoa</taxon>
        <taxon>Ecdysozoa</taxon>
        <taxon>Nematoda</taxon>
        <taxon>Enoplea</taxon>
        <taxon>Dorylaimia</taxon>
        <taxon>Dioctophymatida</taxon>
        <taxon>Dioctophymatoidea</taxon>
        <taxon>Soboliphymatidae</taxon>
        <taxon>Soboliphyme</taxon>
    </lineage>
</organism>
<dbReference type="Proteomes" id="UP000270296">
    <property type="component" value="Unassembled WGS sequence"/>
</dbReference>
<evidence type="ECO:0000313" key="2">
    <source>
        <dbReference type="Proteomes" id="UP000270296"/>
    </source>
</evidence>
<dbReference type="EMBL" id="UZAM01016943">
    <property type="protein sequence ID" value="VDP45297.1"/>
    <property type="molecule type" value="Genomic_DNA"/>
</dbReference>
<reference evidence="3" key="1">
    <citation type="submission" date="2016-06" db="UniProtKB">
        <authorList>
            <consortium name="WormBaseParasite"/>
        </authorList>
    </citation>
    <scope>IDENTIFICATION</scope>
</reference>
<name>A0A183J886_9BILA</name>
<gene>
    <name evidence="1" type="ORF">SBAD_LOCUS12084</name>
</gene>
<evidence type="ECO:0000313" key="3">
    <source>
        <dbReference type="WBParaSite" id="SBAD_0001248801-mRNA-1"/>
    </source>
</evidence>
<proteinExistence type="predicted"/>